<evidence type="ECO:0000313" key="1">
    <source>
        <dbReference type="EMBL" id="GKV46124.1"/>
    </source>
</evidence>
<dbReference type="EMBL" id="BPVZ01000203">
    <property type="protein sequence ID" value="GKV46124.1"/>
    <property type="molecule type" value="Genomic_DNA"/>
</dbReference>
<comment type="caution">
    <text evidence="1">The sequence shown here is derived from an EMBL/GenBank/DDBJ whole genome shotgun (WGS) entry which is preliminary data.</text>
</comment>
<dbReference type="Proteomes" id="UP001054252">
    <property type="component" value="Unassembled WGS sequence"/>
</dbReference>
<protein>
    <submittedName>
        <fullName evidence="1">Uncharacterized protein</fullName>
    </submittedName>
</protein>
<evidence type="ECO:0000313" key="2">
    <source>
        <dbReference type="Proteomes" id="UP001054252"/>
    </source>
</evidence>
<name>A0AAV5MA87_9ROSI</name>
<accession>A0AAV5MA87</accession>
<dbReference type="AlphaFoldDB" id="A0AAV5MA87"/>
<organism evidence="1 2">
    <name type="scientific">Rubroshorea leprosula</name>
    <dbReference type="NCBI Taxonomy" id="152421"/>
    <lineage>
        <taxon>Eukaryota</taxon>
        <taxon>Viridiplantae</taxon>
        <taxon>Streptophyta</taxon>
        <taxon>Embryophyta</taxon>
        <taxon>Tracheophyta</taxon>
        <taxon>Spermatophyta</taxon>
        <taxon>Magnoliopsida</taxon>
        <taxon>eudicotyledons</taxon>
        <taxon>Gunneridae</taxon>
        <taxon>Pentapetalae</taxon>
        <taxon>rosids</taxon>
        <taxon>malvids</taxon>
        <taxon>Malvales</taxon>
        <taxon>Dipterocarpaceae</taxon>
        <taxon>Rubroshorea</taxon>
    </lineage>
</organism>
<reference evidence="1 2" key="1">
    <citation type="journal article" date="2021" name="Commun. Biol.">
        <title>The genome of Shorea leprosula (Dipterocarpaceae) highlights the ecological relevance of drought in aseasonal tropical rainforests.</title>
        <authorList>
            <person name="Ng K.K.S."/>
            <person name="Kobayashi M.J."/>
            <person name="Fawcett J.A."/>
            <person name="Hatakeyama M."/>
            <person name="Paape T."/>
            <person name="Ng C.H."/>
            <person name="Ang C.C."/>
            <person name="Tnah L.H."/>
            <person name="Lee C.T."/>
            <person name="Nishiyama T."/>
            <person name="Sese J."/>
            <person name="O'Brien M.J."/>
            <person name="Copetti D."/>
            <person name="Mohd Noor M.I."/>
            <person name="Ong R.C."/>
            <person name="Putra M."/>
            <person name="Sireger I.Z."/>
            <person name="Indrioko S."/>
            <person name="Kosugi Y."/>
            <person name="Izuno A."/>
            <person name="Isagi Y."/>
            <person name="Lee S.L."/>
            <person name="Shimizu K.K."/>
        </authorList>
    </citation>
    <scope>NUCLEOTIDE SEQUENCE [LARGE SCALE GENOMIC DNA]</scope>
    <source>
        <strain evidence="1">214</strain>
    </source>
</reference>
<sequence>MPRLSGWSSNVAVGEERSLLDLIGFGLRPVVPICWRLWSGFTWDYLSAVWTCSFE</sequence>
<keyword evidence="2" id="KW-1185">Reference proteome</keyword>
<proteinExistence type="predicted"/>
<gene>
    <name evidence="1" type="ORF">SLEP1_g53131</name>
</gene>